<organism evidence="2 3">
    <name type="scientific">Thermohalobacter berrensis</name>
    <dbReference type="NCBI Taxonomy" id="99594"/>
    <lineage>
        <taxon>Bacteria</taxon>
        <taxon>Bacillati</taxon>
        <taxon>Bacillota</taxon>
        <taxon>Tissierellia</taxon>
        <taxon>Tissierellales</taxon>
        <taxon>Thermohalobacteraceae</taxon>
        <taxon>Thermohalobacter</taxon>
    </lineage>
</organism>
<proteinExistence type="predicted"/>
<reference evidence="2 3" key="1">
    <citation type="submission" date="2016-08" db="EMBL/GenBank/DDBJ databases">
        <title>Novel Firmicutes and Novel Genomes.</title>
        <authorList>
            <person name="Poppleton D.I."/>
            <person name="Gribaldo S."/>
        </authorList>
    </citation>
    <scope>NUCLEOTIDE SEQUENCE [LARGE SCALE GENOMIC DNA]</scope>
    <source>
        <strain evidence="2 3">CTT3</strain>
    </source>
</reference>
<dbReference type="InterPro" id="IPR010298">
    <property type="entry name" value="YacP-like"/>
</dbReference>
<comment type="caution">
    <text evidence="2">The sequence shown here is derived from an EMBL/GenBank/DDBJ whole genome shotgun (WGS) entry which is preliminary data.</text>
</comment>
<evidence type="ECO:0008006" key="4">
    <source>
        <dbReference type="Google" id="ProtNLM"/>
    </source>
</evidence>
<dbReference type="Proteomes" id="UP000284177">
    <property type="component" value="Unassembled WGS sequence"/>
</dbReference>
<name>A0A419T8U7_9FIRM</name>
<dbReference type="CDD" id="cd10912">
    <property type="entry name" value="PIN_YacP-like"/>
    <property type="match status" value="1"/>
</dbReference>
<dbReference type="OrthoDB" id="9792160at2"/>
<dbReference type="RefSeq" id="WP_120167608.1">
    <property type="nucleotide sequence ID" value="NZ_MCIB01000004.1"/>
</dbReference>
<keyword evidence="3" id="KW-1185">Reference proteome</keyword>
<accession>A0A419T8U7</accession>
<dbReference type="PANTHER" id="PTHR34547">
    <property type="entry name" value="YACP-LIKE NYN DOMAIN PROTEIN"/>
    <property type="match status" value="1"/>
</dbReference>
<dbReference type="AlphaFoldDB" id="A0A419T8U7"/>
<dbReference type="Pfam" id="PF05991">
    <property type="entry name" value="NYN_YacP"/>
    <property type="match status" value="1"/>
</dbReference>
<gene>
    <name evidence="2" type="ORF">BET03_08820</name>
</gene>
<dbReference type="EMBL" id="MCIB01000004">
    <property type="protein sequence ID" value="RKD33816.1"/>
    <property type="molecule type" value="Genomic_DNA"/>
</dbReference>
<dbReference type="PANTHER" id="PTHR34547:SF1">
    <property type="entry name" value="YACP-LIKE NYN DOMAIN PROTEIN"/>
    <property type="match status" value="1"/>
</dbReference>
<keyword evidence="1" id="KW-0175">Coiled coil</keyword>
<evidence type="ECO:0000256" key="1">
    <source>
        <dbReference type="SAM" id="Coils"/>
    </source>
</evidence>
<evidence type="ECO:0000313" key="2">
    <source>
        <dbReference type="EMBL" id="RKD33816.1"/>
    </source>
</evidence>
<feature type="coiled-coil region" evidence="1">
    <location>
        <begin position="126"/>
        <end position="153"/>
    </location>
</feature>
<sequence length="174" mass="20079">MSRNKKEILFVDGYNVINAWPELKKLCSISLETARNKLIEIMSEYQAYTGVKVIIVFDAHLVKGSLGSKETISNVEVVYTKAHETADHYIEKTLDSIGKRKRVRVATSDWTEQQIVLGRGGIRISARELKAEVDSMKRRIKRKTEKKTIKEENQLGNFIDKDTLKKLEKLRRNE</sequence>
<evidence type="ECO:0000313" key="3">
    <source>
        <dbReference type="Proteomes" id="UP000284177"/>
    </source>
</evidence>
<protein>
    <recommendedName>
        <fullName evidence="4">RNA-binding protein</fullName>
    </recommendedName>
</protein>